<proteinExistence type="predicted"/>
<accession>A0ABU0LBK5</accession>
<dbReference type="RefSeq" id="WP_237345009.1">
    <property type="nucleotide sequence ID" value="NZ_JABWGX010000007.1"/>
</dbReference>
<organism evidence="1 2">
    <name type="scientific">Xanthobacter agilis</name>
    <dbReference type="NCBI Taxonomy" id="47492"/>
    <lineage>
        <taxon>Bacteria</taxon>
        <taxon>Pseudomonadati</taxon>
        <taxon>Pseudomonadota</taxon>
        <taxon>Alphaproteobacteria</taxon>
        <taxon>Hyphomicrobiales</taxon>
        <taxon>Xanthobacteraceae</taxon>
        <taxon>Xanthobacter</taxon>
    </lineage>
</organism>
<protein>
    <submittedName>
        <fullName evidence="1">Capsular polysaccharide export protein</fullName>
    </submittedName>
</protein>
<evidence type="ECO:0000313" key="1">
    <source>
        <dbReference type="EMBL" id="MDQ0504511.1"/>
    </source>
</evidence>
<gene>
    <name evidence="1" type="ORF">QOZ94_001285</name>
</gene>
<dbReference type="Pfam" id="PF05159">
    <property type="entry name" value="Capsule_synth"/>
    <property type="match status" value="1"/>
</dbReference>
<comment type="caution">
    <text evidence="1">The sequence shown here is derived from an EMBL/GenBank/DDBJ whole genome shotgun (WGS) entry which is preliminary data.</text>
</comment>
<dbReference type="EMBL" id="JAUSVY010000002">
    <property type="protein sequence ID" value="MDQ0504511.1"/>
    <property type="molecule type" value="Genomic_DNA"/>
</dbReference>
<keyword evidence="2" id="KW-1185">Reference proteome</keyword>
<sequence>MRGPQQAHRLKASGIPPVHDTDARGRVVLMLQGAASQFHWGLGLALQARGARVIKVHLCAGEWVFWPGKAISYRGRRERWPHYVDDLMRTNGVTDLVLFGDCRDYHAQAILKARALGVRLHLFEEGYLRPHWITLEHHGVNDHSDFPRDPQLLLDEADRLGLPPKVHIYHDRFALRALWDVAWNANRLVGAIAYPHYRHHAVLHPVAEYAGWLRQFARQRKIAKRDEGELNALVESGAPYFVLPLQLDGDFQIRVHSDFRDMTEAAEAVFASFARAAPRDCRLMVKRHPFDVPLTDRRGQIEAMAARHGFADRLTFVESGDIVPFISESEGTLVVNSTSATFALSHGVPLMVLGRATYKIPGLAFQGSLDEFWTMGEPPDPKLWWAYRRVLLERTQINGGFFSPEGIAAAVAGASDRIIATPAPAVASVTP</sequence>
<dbReference type="Proteomes" id="UP001241747">
    <property type="component" value="Unassembled WGS sequence"/>
</dbReference>
<evidence type="ECO:0000313" key="2">
    <source>
        <dbReference type="Proteomes" id="UP001241747"/>
    </source>
</evidence>
<name>A0ABU0LBK5_XANAG</name>
<dbReference type="CDD" id="cd16441">
    <property type="entry name" value="beta_Kdo_transferase_KpsS"/>
    <property type="match status" value="1"/>
</dbReference>
<dbReference type="InterPro" id="IPR007833">
    <property type="entry name" value="Capsule_polysaccharide_synth"/>
</dbReference>
<reference evidence="1 2" key="1">
    <citation type="submission" date="2023-07" db="EMBL/GenBank/DDBJ databases">
        <title>Genomic Encyclopedia of Type Strains, Phase IV (KMG-IV): sequencing the most valuable type-strain genomes for metagenomic binning, comparative biology and taxonomic classification.</title>
        <authorList>
            <person name="Goeker M."/>
        </authorList>
    </citation>
    <scope>NUCLEOTIDE SEQUENCE [LARGE SCALE GENOMIC DNA]</scope>
    <source>
        <strain evidence="1 2">DSM 3770</strain>
    </source>
</reference>